<evidence type="ECO:0000256" key="1">
    <source>
        <dbReference type="ARBA" id="ARBA00004651"/>
    </source>
</evidence>
<evidence type="ECO:0000256" key="3">
    <source>
        <dbReference type="ARBA" id="ARBA00022475"/>
    </source>
</evidence>
<reference evidence="9 10" key="1">
    <citation type="journal article" date="2009" name="J. Bacteriol.">
        <title>The genome of Thermosipho africanus TCF52B: lateral genetic connections to the Firmicutes and Archaea.</title>
        <authorList>
            <person name="Nesboe C.L."/>
            <person name="Bapteste E."/>
            <person name="Curtis B."/>
            <person name="Dahle H."/>
            <person name="Lopez P."/>
            <person name="Macleod D."/>
            <person name="Dlutek M."/>
            <person name="Bowman S."/>
            <person name="Zhaxybayeva O."/>
            <person name="Birkeland N.-K."/>
            <person name="Doolittle W.F."/>
        </authorList>
    </citation>
    <scope>NUCLEOTIDE SEQUENCE [LARGE SCALE GENOMIC DNA]</scope>
    <source>
        <strain evidence="9 10">TCF52B</strain>
    </source>
</reference>
<gene>
    <name evidence="9" type="ordered locus">THA_1061</name>
</gene>
<keyword evidence="3" id="KW-1003">Cell membrane</keyword>
<sequence length="295" mass="33391">MVILKRKTRYNVETFLLLLPFLILFAVFGVFPIAYSFFMSFTDYSALSPNFNFVGLKNYIRMFHDEVFLTALKNTVLFVVGTIPFTTVISLLLAVLINSKFLPLKDLFKAGFFLPTVVSMVVISTTWMYLYSADGFFNKMLEFFGMNPIPTSWLAHTKTALLSIMIMDVWAAIGYYTILFLAGLQSIPQQLYEAAAIDGASKSKIFFKITLPLLKPTLYFVIALNTIRSFQIFSEIFTMTGGGPMNSTQTIVHYLYIVGFRNFEMGYASAIAYVLVLIIFLVTLVQGKLLRSESI</sequence>
<feature type="transmembrane region" description="Helical" evidence="7">
    <location>
        <begin position="110"/>
        <end position="130"/>
    </location>
</feature>
<dbReference type="AlphaFoldDB" id="B7IHF3"/>
<dbReference type="EMBL" id="CP001185">
    <property type="protein sequence ID" value="ACJ75517.1"/>
    <property type="molecule type" value="Genomic_DNA"/>
</dbReference>
<dbReference type="PROSITE" id="PS50928">
    <property type="entry name" value="ABC_TM1"/>
    <property type="match status" value="1"/>
</dbReference>
<evidence type="ECO:0000256" key="7">
    <source>
        <dbReference type="RuleBase" id="RU363032"/>
    </source>
</evidence>
<dbReference type="GO" id="GO:0055085">
    <property type="term" value="P:transmembrane transport"/>
    <property type="evidence" value="ECO:0007669"/>
    <property type="project" value="InterPro"/>
</dbReference>
<dbReference type="GO" id="GO:0005886">
    <property type="term" value="C:plasma membrane"/>
    <property type="evidence" value="ECO:0007669"/>
    <property type="project" value="UniProtKB-SubCell"/>
</dbReference>
<feature type="transmembrane region" description="Helical" evidence="7">
    <location>
        <begin position="12"/>
        <end position="38"/>
    </location>
</feature>
<dbReference type="CDD" id="cd06261">
    <property type="entry name" value="TM_PBP2"/>
    <property type="match status" value="1"/>
</dbReference>
<protein>
    <submittedName>
        <fullName evidence="9">Inner membrane protein</fullName>
    </submittedName>
</protein>
<keyword evidence="10" id="KW-1185">Reference proteome</keyword>
<dbReference type="InterPro" id="IPR051393">
    <property type="entry name" value="ABC_transporter_permease"/>
</dbReference>
<evidence type="ECO:0000256" key="5">
    <source>
        <dbReference type="ARBA" id="ARBA00022989"/>
    </source>
</evidence>
<keyword evidence="4 7" id="KW-0812">Transmembrane</keyword>
<organism evidence="9 10">
    <name type="scientific">Thermosipho africanus (strain TCF52B)</name>
    <dbReference type="NCBI Taxonomy" id="484019"/>
    <lineage>
        <taxon>Bacteria</taxon>
        <taxon>Thermotogati</taxon>
        <taxon>Thermotogota</taxon>
        <taxon>Thermotogae</taxon>
        <taxon>Thermotogales</taxon>
        <taxon>Fervidobacteriaceae</taxon>
        <taxon>Thermosipho</taxon>
    </lineage>
</organism>
<comment type="similarity">
    <text evidence="7">Belongs to the binding-protein-dependent transport system permease family.</text>
</comment>
<feature type="transmembrane region" description="Helical" evidence="7">
    <location>
        <begin position="76"/>
        <end position="98"/>
    </location>
</feature>
<accession>B7IHF3</accession>
<evidence type="ECO:0000313" key="10">
    <source>
        <dbReference type="Proteomes" id="UP000002453"/>
    </source>
</evidence>
<comment type="subcellular location">
    <subcellularLocation>
        <location evidence="1 7">Cell membrane</location>
        <topology evidence="1 7">Multi-pass membrane protein</topology>
    </subcellularLocation>
</comment>
<feature type="transmembrane region" description="Helical" evidence="7">
    <location>
        <begin position="160"/>
        <end position="184"/>
    </location>
</feature>
<dbReference type="Proteomes" id="UP000002453">
    <property type="component" value="Chromosome"/>
</dbReference>
<dbReference type="PANTHER" id="PTHR30193">
    <property type="entry name" value="ABC TRANSPORTER PERMEASE PROTEIN"/>
    <property type="match status" value="1"/>
</dbReference>
<dbReference type="PANTHER" id="PTHR30193:SF37">
    <property type="entry name" value="INNER MEMBRANE ABC TRANSPORTER PERMEASE PROTEIN YCJO"/>
    <property type="match status" value="1"/>
</dbReference>
<keyword evidence="6 7" id="KW-0472">Membrane</keyword>
<dbReference type="SUPFAM" id="SSF161098">
    <property type="entry name" value="MetI-like"/>
    <property type="match status" value="1"/>
</dbReference>
<evidence type="ECO:0000313" key="9">
    <source>
        <dbReference type="EMBL" id="ACJ75517.1"/>
    </source>
</evidence>
<keyword evidence="2 7" id="KW-0813">Transport</keyword>
<dbReference type="InterPro" id="IPR000515">
    <property type="entry name" value="MetI-like"/>
</dbReference>
<proteinExistence type="inferred from homology"/>
<evidence type="ECO:0000256" key="6">
    <source>
        <dbReference type="ARBA" id="ARBA00023136"/>
    </source>
</evidence>
<dbReference type="Gene3D" id="1.10.3720.10">
    <property type="entry name" value="MetI-like"/>
    <property type="match status" value="1"/>
</dbReference>
<dbReference type="STRING" id="484019.THA_1061"/>
<dbReference type="HOGENOM" id="CLU_016047_0_2_0"/>
<feature type="transmembrane region" description="Helical" evidence="7">
    <location>
        <begin position="205"/>
        <end position="227"/>
    </location>
</feature>
<dbReference type="RefSeq" id="WP_012579968.1">
    <property type="nucleotide sequence ID" value="NC_011653.1"/>
</dbReference>
<feature type="domain" description="ABC transmembrane type-1" evidence="8">
    <location>
        <begin position="72"/>
        <end position="286"/>
    </location>
</feature>
<evidence type="ECO:0000256" key="4">
    <source>
        <dbReference type="ARBA" id="ARBA00022692"/>
    </source>
</evidence>
<keyword evidence="5 7" id="KW-1133">Transmembrane helix</keyword>
<name>B7IHF3_THEAB</name>
<evidence type="ECO:0000256" key="2">
    <source>
        <dbReference type="ARBA" id="ARBA00022448"/>
    </source>
</evidence>
<dbReference type="Pfam" id="PF00528">
    <property type="entry name" value="BPD_transp_1"/>
    <property type="match status" value="1"/>
</dbReference>
<feature type="transmembrane region" description="Helical" evidence="7">
    <location>
        <begin position="265"/>
        <end position="285"/>
    </location>
</feature>
<dbReference type="KEGG" id="taf:THA_1061"/>
<dbReference type="eggNOG" id="COG1175">
    <property type="taxonomic scope" value="Bacteria"/>
</dbReference>
<evidence type="ECO:0000259" key="8">
    <source>
        <dbReference type="PROSITE" id="PS50928"/>
    </source>
</evidence>
<dbReference type="InterPro" id="IPR035906">
    <property type="entry name" value="MetI-like_sf"/>
</dbReference>